<evidence type="ECO:0000313" key="5">
    <source>
        <dbReference type="EMBL" id="CAF3931690.1"/>
    </source>
</evidence>
<dbReference type="Pfam" id="PF13385">
    <property type="entry name" value="Laminin_G_3"/>
    <property type="match status" value="2"/>
</dbReference>
<dbReference type="PANTHER" id="PTHR42535:SF2">
    <property type="entry name" value="CHROMOSOME UNDETERMINED SCAFFOLD_146, WHOLE GENOME SHOTGUN SEQUENCE"/>
    <property type="match status" value="1"/>
</dbReference>
<keyword evidence="1" id="KW-0472">Membrane</keyword>
<proteinExistence type="predicted"/>
<dbReference type="EMBL" id="CAJOBJ010002582">
    <property type="protein sequence ID" value="CAF3931690.1"/>
    <property type="molecule type" value="Genomic_DNA"/>
</dbReference>
<keyword evidence="1" id="KW-0812">Transmembrane</keyword>
<evidence type="ECO:0000313" key="8">
    <source>
        <dbReference type="Proteomes" id="UP000663824"/>
    </source>
</evidence>
<evidence type="ECO:0000313" key="7">
    <source>
        <dbReference type="EMBL" id="CAF4103849.1"/>
    </source>
</evidence>
<evidence type="ECO:0000313" key="3">
    <source>
        <dbReference type="EMBL" id="CAF1639708.1"/>
    </source>
</evidence>
<evidence type="ECO:0000256" key="1">
    <source>
        <dbReference type="SAM" id="Phobius"/>
    </source>
</evidence>
<dbReference type="Proteomes" id="UP000663834">
    <property type="component" value="Unassembled WGS sequence"/>
</dbReference>
<dbReference type="EMBL" id="CAJNOV010001877">
    <property type="protein sequence ID" value="CAF1082110.1"/>
    <property type="molecule type" value="Genomic_DNA"/>
</dbReference>
<keyword evidence="1" id="KW-1133">Transmembrane helix</keyword>
<sequence length="541" mass="60377">MKSEVATKTVPVVELISIHPRLSVWTETVPSINQRQSAAGINGINSNNILFMQEKQCDSQNSELKKETCPATLWNYWSSLSPFVRGLIIGIIAGIVILIIIIPICVTLINKSTATQELNDTTTNEIYWSFDGITTDLNNVYNGILVNDASYTPIVSNQPYIGQGRGLSLLSSLNQYFLVSTPFLDLYSTSFTIEVWIYSIINNTNDYGIFSQCLCSTCTNQCFYLIIRSFHLFVSFKNINLISNTILISNTWYHIAFIYDYNTKTQILYINGIQDNINLNPNSYQITSGSIEIGASTIGLIKNSFNGYIDNCKITLRAKSSIEILNDATLTAYYSFDLPYPNSDNGPNGLNGTLFNTGLVDGRVNQAINFTGQSSHFQAYGFYQIGYGVIQSKPFSVSLWINPPEYIPCAIIQMSPTLRSQYCRNLIGFLPTENSTSQIIIEGSNYTSILGPEVILNTWTHISVTYSMINGLRLYIDGIYFDSTGSFPFEASGSIIYLQIGFSRWCTSYSISNAGYNGLVDEIYVHSRELSQTEINILANP</sequence>
<dbReference type="EMBL" id="CAJOBI010008099">
    <property type="protein sequence ID" value="CAF4103849.1"/>
    <property type="molecule type" value="Genomic_DNA"/>
</dbReference>
<dbReference type="OrthoDB" id="10349248at2759"/>
<comment type="caution">
    <text evidence="4">The sequence shown here is derived from an EMBL/GenBank/DDBJ whole genome shotgun (WGS) entry which is preliminary data.</text>
</comment>
<dbReference type="SUPFAM" id="SSF49899">
    <property type="entry name" value="Concanavalin A-like lectins/glucanases"/>
    <property type="match status" value="2"/>
</dbReference>
<dbReference type="Gene3D" id="2.60.120.200">
    <property type="match status" value="2"/>
</dbReference>
<dbReference type="Proteomes" id="UP000681720">
    <property type="component" value="Unassembled WGS sequence"/>
</dbReference>
<dbReference type="EMBL" id="CAJNOW010015239">
    <property type="protein sequence ID" value="CAF1639708.1"/>
    <property type="molecule type" value="Genomic_DNA"/>
</dbReference>
<evidence type="ECO:0000313" key="2">
    <source>
        <dbReference type="EMBL" id="CAF1082110.1"/>
    </source>
</evidence>
<dbReference type="EMBL" id="CAJOBH010003097">
    <property type="protein sequence ID" value="CAF3937522.1"/>
    <property type="molecule type" value="Genomic_DNA"/>
</dbReference>
<dbReference type="Proteomes" id="UP000663824">
    <property type="component" value="Unassembled WGS sequence"/>
</dbReference>
<dbReference type="PANTHER" id="PTHR42535">
    <property type="entry name" value="OOKINETE PROTEIN, PUTATIVE-RELATED"/>
    <property type="match status" value="1"/>
</dbReference>
<evidence type="ECO:0000313" key="6">
    <source>
        <dbReference type="EMBL" id="CAF3937522.1"/>
    </source>
</evidence>
<dbReference type="InterPro" id="IPR013320">
    <property type="entry name" value="ConA-like_dom_sf"/>
</dbReference>
<evidence type="ECO:0008006" key="9">
    <source>
        <dbReference type="Google" id="ProtNLM"/>
    </source>
</evidence>
<dbReference type="AlphaFoldDB" id="A0A816S6Y0"/>
<dbReference type="Proteomes" id="UP000663855">
    <property type="component" value="Unassembled WGS sequence"/>
</dbReference>
<dbReference type="EMBL" id="CAJNRE010009396">
    <property type="protein sequence ID" value="CAF2081473.1"/>
    <property type="molecule type" value="Genomic_DNA"/>
</dbReference>
<protein>
    <recommendedName>
        <fullName evidence="9">LamG-like jellyroll fold domain-containing protein</fullName>
    </recommendedName>
</protein>
<organism evidence="4 8">
    <name type="scientific">Rotaria magnacalcarata</name>
    <dbReference type="NCBI Taxonomy" id="392030"/>
    <lineage>
        <taxon>Eukaryota</taxon>
        <taxon>Metazoa</taxon>
        <taxon>Spiralia</taxon>
        <taxon>Gnathifera</taxon>
        <taxon>Rotifera</taxon>
        <taxon>Eurotatoria</taxon>
        <taxon>Bdelloidea</taxon>
        <taxon>Philodinida</taxon>
        <taxon>Philodinidae</taxon>
        <taxon>Rotaria</taxon>
    </lineage>
</organism>
<feature type="transmembrane region" description="Helical" evidence="1">
    <location>
        <begin position="87"/>
        <end position="109"/>
    </location>
</feature>
<reference evidence="4" key="1">
    <citation type="submission" date="2021-02" db="EMBL/GenBank/DDBJ databases">
        <authorList>
            <person name="Nowell W R."/>
        </authorList>
    </citation>
    <scope>NUCLEOTIDE SEQUENCE</scope>
</reference>
<accession>A0A816S6Y0</accession>
<gene>
    <name evidence="6" type="ORF">BYL167_LOCUS10332</name>
    <name evidence="2" type="ORF">CJN711_LOCUS6249</name>
    <name evidence="5" type="ORF">GIL414_LOCUS8107</name>
    <name evidence="3" type="ORF">KQP761_LOCUS27813</name>
    <name evidence="4" type="ORF">MBJ925_LOCUS18723</name>
    <name evidence="7" type="ORF">SMN809_LOCUS17474</name>
</gene>
<dbReference type="Proteomes" id="UP000676336">
    <property type="component" value="Unassembled WGS sequence"/>
</dbReference>
<name>A0A816S6Y0_9BILA</name>
<evidence type="ECO:0000313" key="4">
    <source>
        <dbReference type="EMBL" id="CAF2081473.1"/>
    </source>
</evidence>
<dbReference type="Proteomes" id="UP000681967">
    <property type="component" value="Unassembled WGS sequence"/>
</dbReference>